<dbReference type="NCBIfam" id="TIGR01221">
    <property type="entry name" value="rmlC"/>
    <property type="match status" value="1"/>
</dbReference>
<comment type="subunit">
    <text evidence="3">Homodimer.</text>
</comment>
<dbReference type="InterPro" id="IPR011051">
    <property type="entry name" value="RmlC_Cupin_sf"/>
</dbReference>
<evidence type="ECO:0000313" key="4">
    <source>
        <dbReference type="EMBL" id="CAJ31157.1"/>
    </source>
</evidence>
<evidence type="ECO:0000256" key="2">
    <source>
        <dbReference type="PIRSR" id="PIRSR600888-3"/>
    </source>
</evidence>
<evidence type="ECO:0000256" key="3">
    <source>
        <dbReference type="RuleBase" id="RU364069"/>
    </source>
</evidence>
<dbReference type="UniPathway" id="UPA00124"/>
<dbReference type="InterPro" id="IPR000888">
    <property type="entry name" value="RmlC-like"/>
</dbReference>
<organism evidence="4">
    <name type="scientific">uncultured sulfate-reducing bacterium</name>
    <dbReference type="NCBI Taxonomy" id="153939"/>
    <lineage>
        <taxon>Bacteria</taxon>
        <taxon>environmental samples</taxon>
    </lineage>
</organism>
<comment type="similarity">
    <text evidence="3">Belongs to the dTDP-4-dehydrorhamnose 3,5-epimerase family.</text>
</comment>
<feature type="active site" description="Proton acceptor" evidence="1">
    <location>
        <position position="54"/>
    </location>
</feature>
<dbReference type="Pfam" id="PF00908">
    <property type="entry name" value="dTDP_sugar_isom"/>
    <property type="match status" value="1"/>
</dbReference>
<accession>Q3IBP6</accession>
<comment type="catalytic activity">
    <reaction evidence="3">
        <text>dTDP-4-dehydro-6-deoxy-alpha-D-glucose = dTDP-4-dehydro-beta-L-rhamnose</text>
        <dbReference type="Rhea" id="RHEA:16969"/>
        <dbReference type="ChEBI" id="CHEBI:57649"/>
        <dbReference type="ChEBI" id="CHEBI:62830"/>
        <dbReference type="EC" id="5.1.3.13"/>
    </reaction>
</comment>
<dbReference type="AlphaFoldDB" id="Q3IBP6"/>
<dbReference type="GO" id="GO:0000271">
    <property type="term" value="P:polysaccharide biosynthetic process"/>
    <property type="evidence" value="ECO:0007669"/>
    <property type="project" value="TreeGrafter"/>
</dbReference>
<gene>
    <name evidence="4" type="primary">rfbC</name>
    <name evidence="4" type="ORF">42c90051</name>
</gene>
<dbReference type="CDD" id="cd00438">
    <property type="entry name" value="cupin_RmlC"/>
    <property type="match status" value="1"/>
</dbReference>
<sequence>MPGVYLLKPQVFEDNRGFFMETFNSKGLAELGIDRQWVQDNHSRSARGVLRGLHYQLGRPQAKLVRATRGRVFDVAVDIRPGSPHFGQWTGAELSEENKLMLFAPEGFAHGFVVLSDVAEFQYKCSDYWAPAEERAIAWNDPDIGIEWPVEGFEPQLSGKDAANPKLAEVAKDQLPKYRP</sequence>
<comment type="function">
    <text evidence="3">Catalyzes the epimerization of the C3' and C5'positions of dTDP-6-deoxy-D-xylo-4-hexulose, forming dTDP-6-deoxy-L-lyxo-4-hexulose.</text>
</comment>
<proteinExistence type="inferred from homology"/>
<dbReference type="EMBL" id="CT025834">
    <property type="protein sequence ID" value="CAJ31157.1"/>
    <property type="molecule type" value="Genomic_DNA"/>
</dbReference>
<dbReference type="EC" id="5.1.3.13" evidence="3"/>
<feature type="active site" description="Proton donor" evidence="1">
    <location>
        <position position="123"/>
    </location>
</feature>
<dbReference type="InterPro" id="IPR014710">
    <property type="entry name" value="RmlC-like_jellyroll"/>
</dbReference>
<dbReference type="PANTHER" id="PTHR21047:SF2">
    <property type="entry name" value="THYMIDINE DIPHOSPHO-4-KETO-RHAMNOSE 3,5-EPIMERASE"/>
    <property type="match status" value="1"/>
</dbReference>
<reference evidence="4" key="1">
    <citation type="journal article" date="2005" name="J. Bacteriol.">
        <title>Clustered genes related to sulfate respiration in uncultured prokaryotes support the theory of their concomitant horizontal transfer.</title>
        <authorList>
            <person name="Mussmann M."/>
            <person name="Richter M."/>
            <person name="Lombardot T."/>
            <person name="Meyerdierks A."/>
            <person name="Kuever J."/>
            <person name="Kube M."/>
            <person name="Glockner F.O."/>
            <person name="Amann R."/>
        </authorList>
    </citation>
    <scope>NUCLEOTIDE SEQUENCE</scope>
</reference>
<dbReference type="PANTHER" id="PTHR21047">
    <property type="entry name" value="DTDP-6-DEOXY-D-GLUCOSE-3,5 EPIMERASE"/>
    <property type="match status" value="1"/>
</dbReference>
<name>Q3IBP6_9BACT</name>
<keyword evidence="3 4" id="KW-0413">Isomerase</keyword>
<dbReference type="GO" id="GO:0008830">
    <property type="term" value="F:dTDP-4-dehydrorhamnose 3,5-epimerase activity"/>
    <property type="evidence" value="ECO:0007669"/>
    <property type="project" value="UniProtKB-UniRule"/>
</dbReference>
<dbReference type="Gene3D" id="2.60.120.10">
    <property type="entry name" value="Jelly Rolls"/>
    <property type="match status" value="1"/>
</dbReference>
<protein>
    <recommendedName>
        <fullName evidence="3">dTDP-4-dehydrorhamnose 3,5-epimerase</fullName>
        <ecNumber evidence="3">5.1.3.13</ecNumber>
    </recommendedName>
    <alternativeName>
        <fullName evidence="3">Thymidine diphospho-4-keto-rhamnose 3,5-epimerase</fullName>
    </alternativeName>
</protein>
<dbReference type="GO" id="GO:0005829">
    <property type="term" value="C:cytosol"/>
    <property type="evidence" value="ECO:0007669"/>
    <property type="project" value="TreeGrafter"/>
</dbReference>
<feature type="site" description="Participates in a stacking interaction with the thymidine ring of dTDP-4-oxo-6-deoxyglucose" evidence="2">
    <location>
        <position position="129"/>
    </location>
</feature>
<dbReference type="SUPFAM" id="SSF51182">
    <property type="entry name" value="RmlC-like cupins"/>
    <property type="match status" value="1"/>
</dbReference>
<evidence type="ECO:0000256" key="1">
    <source>
        <dbReference type="PIRSR" id="PIRSR600888-1"/>
    </source>
</evidence>
<dbReference type="GO" id="GO:0019305">
    <property type="term" value="P:dTDP-rhamnose biosynthetic process"/>
    <property type="evidence" value="ECO:0007669"/>
    <property type="project" value="UniProtKB-UniRule"/>
</dbReference>
<comment type="pathway">
    <text evidence="3">Carbohydrate biosynthesis; dTDP-L-rhamnose biosynthesis.</text>
</comment>